<evidence type="ECO:0000313" key="2">
    <source>
        <dbReference type="EMBL" id="HGG92904.1"/>
    </source>
</evidence>
<comment type="caution">
    <text evidence="2">The sequence shown here is derived from an EMBL/GenBank/DDBJ whole genome shotgun (WGS) entry which is preliminary data.</text>
</comment>
<feature type="compositionally biased region" description="Basic and acidic residues" evidence="1">
    <location>
        <begin position="65"/>
        <end position="79"/>
    </location>
</feature>
<name>A0A7C4EIG5_9BACT</name>
<protein>
    <submittedName>
        <fullName evidence="2">Uncharacterized protein</fullName>
    </submittedName>
</protein>
<evidence type="ECO:0000256" key="1">
    <source>
        <dbReference type="SAM" id="MobiDB-lite"/>
    </source>
</evidence>
<dbReference type="EMBL" id="DSRP01000561">
    <property type="protein sequence ID" value="HGG92904.1"/>
    <property type="molecule type" value="Genomic_DNA"/>
</dbReference>
<organism evidence="2">
    <name type="scientific">Fundidesulfovibrio putealis</name>
    <dbReference type="NCBI Taxonomy" id="270496"/>
    <lineage>
        <taxon>Bacteria</taxon>
        <taxon>Pseudomonadati</taxon>
        <taxon>Thermodesulfobacteriota</taxon>
        <taxon>Desulfovibrionia</taxon>
        <taxon>Desulfovibrionales</taxon>
        <taxon>Desulfovibrionaceae</taxon>
        <taxon>Fundidesulfovibrio</taxon>
    </lineage>
</organism>
<reference evidence="2" key="1">
    <citation type="journal article" date="2020" name="mSystems">
        <title>Genome- and Community-Level Interaction Insights into Carbon Utilization and Element Cycling Functions of Hydrothermarchaeota in Hydrothermal Sediment.</title>
        <authorList>
            <person name="Zhou Z."/>
            <person name="Liu Y."/>
            <person name="Xu W."/>
            <person name="Pan J."/>
            <person name="Luo Z.H."/>
            <person name="Li M."/>
        </authorList>
    </citation>
    <scope>NUCLEOTIDE SEQUENCE [LARGE SCALE GENOMIC DNA]</scope>
    <source>
        <strain evidence="2">SpSt-413</strain>
    </source>
</reference>
<proteinExistence type="predicted"/>
<feature type="region of interest" description="Disordered" evidence="1">
    <location>
        <begin position="64"/>
        <end position="88"/>
    </location>
</feature>
<gene>
    <name evidence="2" type="ORF">ENR59_08135</name>
</gene>
<sequence length="188" mass="18938">MAALVKTVVIRTPATVGAAGQYTALAQCRDQAASARGEATAAASARNAAQASLASAQAAQALAESARDQSRQYRDESRAQRGVLPGQAPPAWSLGSAAFQDIRMLDASVTWDPPSVAAGAQASTAVTVPGAAPGDFVMASCAAALPGLSLRAEATGADAVTLWLANLTGAAVDAGSNTFYLRIVKRIP</sequence>
<dbReference type="AlphaFoldDB" id="A0A7C4EIG5"/>
<accession>A0A7C4EIG5</accession>